<dbReference type="GO" id="GO:0015035">
    <property type="term" value="F:protein-disulfide reductase activity"/>
    <property type="evidence" value="ECO:0007669"/>
    <property type="project" value="InterPro"/>
</dbReference>
<organism evidence="2 3">
    <name type="scientific">Rubinisphaera italica</name>
    <dbReference type="NCBI Taxonomy" id="2527969"/>
    <lineage>
        <taxon>Bacteria</taxon>
        <taxon>Pseudomonadati</taxon>
        <taxon>Planctomycetota</taxon>
        <taxon>Planctomycetia</taxon>
        <taxon>Planctomycetales</taxon>
        <taxon>Planctomycetaceae</taxon>
        <taxon>Rubinisphaera</taxon>
    </lineage>
</organism>
<reference evidence="2 3" key="1">
    <citation type="submission" date="2019-02" db="EMBL/GenBank/DDBJ databases">
        <title>Deep-cultivation of Planctomycetes and their phenomic and genomic characterization uncovers novel biology.</title>
        <authorList>
            <person name="Wiegand S."/>
            <person name="Jogler M."/>
            <person name="Boedeker C."/>
            <person name="Pinto D."/>
            <person name="Vollmers J."/>
            <person name="Rivas-Marin E."/>
            <person name="Kohn T."/>
            <person name="Peeters S.H."/>
            <person name="Heuer A."/>
            <person name="Rast P."/>
            <person name="Oberbeckmann S."/>
            <person name="Bunk B."/>
            <person name="Jeske O."/>
            <person name="Meyerdierks A."/>
            <person name="Storesund J.E."/>
            <person name="Kallscheuer N."/>
            <person name="Luecker S."/>
            <person name="Lage O.M."/>
            <person name="Pohl T."/>
            <person name="Merkel B.J."/>
            <person name="Hornburger P."/>
            <person name="Mueller R.-W."/>
            <person name="Bruemmer F."/>
            <person name="Labrenz M."/>
            <person name="Spormann A.M."/>
            <person name="Op Den Camp H."/>
            <person name="Overmann J."/>
            <person name="Amann R."/>
            <person name="Jetten M.S.M."/>
            <person name="Mascher T."/>
            <person name="Medema M.H."/>
            <person name="Devos D.P."/>
            <person name="Kaster A.-K."/>
            <person name="Ovreas L."/>
            <person name="Rohde M."/>
            <person name="Galperin M.Y."/>
            <person name="Jogler C."/>
        </authorList>
    </citation>
    <scope>NUCLEOTIDE SEQUENCE [LARGE SCALE GENOMIC DNA]</scope>
    <source>
        <strain evidence="2 3">Pan54</strain>
    </source>
</reference>
<name>A0A5C5XQ11_9PLAN</name>
<dbReference type="AlphaFoldDB" id="A0A5C5XQ11"/>
<accession>A0A5C5XQ11</accession>
<evidence type="ECO:0000256" key="1">
    <source>
        <dbReference type="SAM" id="Phobius"/>
    </source>
</evidence>
<dbReference type="OrthoDB" id="9785438at2"/>
<comment type="caution">
    <text evidence="2">The sequence shown here is derived from an EMBL/GenBank/DDBJ whole genome shotgun (WGS) entry which is preliminary data.</text>
</comment>
<dbReference type="PANTHER" id="PTHR33639:SF2">
    <property type="entry name" value="DUF393 DOMAIN-CONTAINING PROTEIN"/>
    <property type="match status" value="1"/>
</dbReference>
<dbReference type="InterPro" id="IPR052927">
    <property type="entry name" value="DCC_oxidoreductase"/>
</dbReference>
<keyword evidence="3" id="KW-1185">Reference proteome</keyword>
<dbReference type="RefSeq" id="WP_146505628.1">
    <property type="nucleotide sequence ID" value="NZ_SJPG01000001.1"/>
</dbReference>
<keyword evidence="1" id="KW-0472">Membrane</keyword>
<dbReference type="InterPro" id="IPR007263">
    <property type="entry name" value="DCC1-like"/>
</dbReference>
<dbReference type="PANTHER" id="PTHR33639">
    <property type="entry name" value="THIOL-DISULFIDE OXIDOREDUCTASE DCC"/>
    <property type="match status" value="1"/>
</dbReference>
<keyword evidence="1" id="KW-0812">Transmembrane</keyword>
<protein>
    <recommendedName>
        <fullName evidence="4">Thiol-disulfide oxidoreductase DCC</fullName>
    </recommendedName>
</protein>
<evidence type="ECO:0008006" key="4">
    <source>
        <dbReference type="Google" id="ProtNLM"/>
    </source>
</evidence>
<dbReference type="Proteomes" id="UP000316095">
    <property type="component" value="Unassembled WGS sequence"/>
</dbReference>
<gene>
    <name evidence="2" type="ORF">Pan54_46110</name>
</gene>
<feature type="transmembrane region" description="Helical" evidence="1">
    <location>
        <begin position="83"/>
        <end position="101"/>
    </location>
</feature>
<sequence>MNDVKTNSSAEHPVLFFDGVCGMCNAFVDFIMKRDPHGHFRFAALQGETARQLVTGDDREQLKSVVLLLDGQLFRKSSAVVRVLWEMGSFWSLLGSLLWLIPRPLRDFCYRFVAKIRYRIFGKKEACRLPTPEERSRFLD</sequence>
<evidence type="ECO:0000313" key="3">
    <source>
        <dbReference type="Proteomes" id="UP000316095"/>
    </source>
</evidence>
<evidence type="ECO:0000313" key="2">
    <source>
        <dbReference type="EMBL" id="TWT63852.1"/>
    </source>
</evidence>
<feature type="transmembrane region" description="Helical" evidence="1">
    <location>
        <begin position="12"/>
        <end position="32"/>
    </location>
</feature>
<dbReference type="EMBL" id="SJPG01000001">
    <property type="protein sequence ID" value="TWT63852.1"/>
    <property type="molecule type" value="Genomic_DNA"/>
</dbReference>
<dbReference type="Pfam" id="PF04134">
    <property type="entry name" value="DCC1-like"/>
    <property type="match status" value="1"/>
</dbReference>
<keyword evidence="1" id="KW-1133">Transmembrane helix</keyword>
<proteinExistence type="predicted"/>